<organism evidence="5 6">
    <name type="scientific">Sorghum bicolor</name>
    <name type="common">Sorghum</name>
    <name type="synonym">Sorghum vulgare</name>
    <dbReference type="NCBI Taxonomy" id="4558"/>
    <lineage>
        <taxon>Eukaryota</taxon>
        <taxon>Viridiplantae</taxon>
        <taxon>Streptophyta</taxon>
        <taxon>Embryophyta</taxon>
        <taxon>Tracheophyta</taxon>
        <taxon>Spermatophyta</taxon>
        <taxon>Magnoliopsida</taxon>
        <taxon>Liliopsida</taxon>
        <taxon>Poales</taxon>
        <taxon>Poaceae</taxon>
        <taxon>PACMAD clade</taxon>
        <taxon>Panicoideae</taxon>
        <taxon>Andropogonodae</taxon>
        <taxon>Andropogoneae</taxon>
        <taxon>Sorghinae</taxon>
        <taxon>Sorghum</taxon>
    </lineage>
</organism>
<dbReference type="Pfam" id="PF00098">
    <property type="entry name" value="zf-CCHC"/>
    <property type="match status" value="1"/>
</dbReference>
<dbReference type="EMBL" id="CM027686">
    <property type="protein sequence ID" value="KAG0523222.1"/>
    <property type="molecule type" value="Genomic_DNA"/>
</dbReference>
<dbReference type="Proteomes" id="UP000807115">
    <property type="component" value="Chromosome 7"/>
</dbReference>
<proteinExistence type="predicted"/>
<evidence type="ECO:0000256" key="3">
    <source>
        <dbReference type="SAM" id="MobiDB-lite"/>
    </source>
</evidence>
<evidence type="ECO:0000313" key="5">
    <source>
        <dbReference type="EMBL" id="KAG0523222.1"/>
    </source>
</evidence>
<dbReference type="SMART" id="SM00343">
    <property type="entry name" value="ZnF_C2HC"/>
    <property type="match status" value="4"/>
</dbReference>
<feature type="region of interest" description="Disordered" evidence="3">
    <location>
        <begin position="140"/>
        <end position="170"/>
    </location>
</feature>
<keyword evidence="2" id="KW-0175">Coiled coil</keyword>
<reference evidence="5" key="1">
    <citation type="journal article" date="2019" name="BMC Genomics">
        <title>A new reference genome for Sorghum bicolor reveals high levels of sequence similarity between sweet and grain genotypes: implications for the genetics of sugar metabolism.</title>
        <authorList>
            <person name="Cooper E.A."/>
            <person name="Brenton Z.W."/>
            <person name="Flinn B.S."/>
            <person name="Jenkins J."/>
            <person name="Shu S."/>
            <person name="Flowers D."/>
            <person name="Luo F."/>
            <person name="Wang Y."/>
            <person name="Xia P."/>
            <person name="Barry K."/>
            <person name="Daum C."/>
            <person name="Lipzen A."/>
            <person name="Yoshinaga Y."/>
            <person name="Schmutz J."/>
            <person name="Saski C."/>
            <person name="Vermerris W."/>
            <person name="Kresovich S."/>
        </authorList>
    </citation>
    <scope>NUCLEOTIDE SEQUENCE</scope>
</reference>
<evidence type="ECO:0000256" key="2">
    <source>
        <dbReference type="SAM" id="Coils"/>
    </source>
</evidence>
<dbReference type="InterPro" id="IPR001878">
    <property type="entry name" value="Znf_CCHC"/>
</dbReference>
<feature type="compositionally biased region" description="Low complexity" evidence="3">
    <location>
        <begin position="152"/>
        <end position="165"/>
    </location>
</feature>
<dbReference type="SUPFAM" id="SSF57756">
    <property type="entry name" value="Retrovirus zinc finger-like domains"/>
    <property type="match status" value="3"/>
</dbReference>
<evidence type="ECO:0000256" key="1">
    <source>
        <dbReference type="PROSITE-ProRule" id="PRU00047"/>
    </source>
</evidence>
<feature type="domain" description="CCHC-type" evidence="4">
    <location>
        <begin position="558"/>
        <end position="572"/>
    </location>
</feature>
<protein>
    <recommendedName>
        <fullName evidence="4">CCHC-type domain-containing protein</fullName>
    </recommendedName>
</protein>
<dbReference type="AlphaFoldDB" id="A0A921QM81"/>
<comment type="caution">
    <text evidence="5">The sequence shown here is derived from an EMBL/GenBank/DDBJ whole genome shotgun (WGS) entry which is preliminary data.</text>
</comment>
<dbReference type="Gene3D" id="4.10.60.10">
    <property type="entry name" value="Zinc finger, CCHC-type"/>
    <property type="match status" value="2"/>
</dbReference>
<dbReference type="GO" id="GO:0008270">
    <property type="term" value="F:zinc ion binding"/>
    <property type="evidence" value="ECO:0007669"/>
    <property type="project" value="UniProtKB-KW"/>
</dbReference>
<keyword evidence="1" id="KW-0863">Zinc-finger</keyword>
<evidence type="ECO:0000313" key="6">
    <source>
        <dbReference type="Proteomes" id="UP000807115"/>
    </source>
</evidence>
<sequence length="632" mass="72481">MASSGIDDCETHIFDGTNFALWKNHMLDHFRAKGPKFWWIVTNGLTQNLDHKNLTKAQKVLFELDCEAYCYLMKSLSFELFDRINSKGTAYEMWESIKHTFGDSSTWDDGKFKKEEPKVEIHEDVEHDHNKVVVEDCSTSWSSEDEDDGYESDASTSSSTSSHSSMSHDDGKVSIEGVIVDCDDPNFELVCRLTKALRNEMAKTSKLKNENSFLKTTCEQQKHLLYVTTCSHEELKLVHEELCVAHDNLVKDHAFLTKWHSNEETKTSENSSFGSNDQSYDITNPCDVGKKHVSTSCDDLLSMPCSSHIDACSTSMSCETNHLKENNELKNEVKNLSNKLERCYYSKVTFEHILKTQRNYSDKCGLGFEEKMTKGKRKQEKRKLSHFMCYRCHEMGHLANGCPNKEKLEKMKEEERLKHVKCFKCRTWGHLTSMCPTKQLVKQQEPQPKPQVEQENKPQAQVKINHHDDDLIMNKKKTRRGGRARHPMQIHDAKMMSKNEDKKKAYAHFKCFECKNDGHFASRCPTKLEKKALATLKRQGNEKQHMSKEAKAQSKRSCYLCRERGHMAHSCPLGNTSKPISVDNHKMLRKDDNGTSMVSIAKHPAIHTKASPKYVAPNLRGPKLVWVPSKSG</sequence>
<dbReference type="InterPro" id="IPR051714">
    <property type="entry name" value="Znf_CCHC_NABP"/>
</dbReference>
<dbReference type="GO" id="GO:0003676">
    <property type="term" value="F:nucleic acid binding"/>
    <property type="evidence" value="ECO:0007669"/>
    <property type="project" value="InterPro"/>
</dbReference>
<feature type="domain" description="CCHC-type" evidence="4">
    <location>
        <begin position="389"/>
        <end position="404"/>
    </location>
</feature>
<dbReference type="PROSITE" id="PS50158">
    <property type="entry name" value="ZF_CCHC"/>
    <property type="match status" value="3"/>
</dbReference>
<dbReference type="PANTHER" id="PTHR23002">
    <property type="entry name" value="ZINC FINGER CCHC DOMAIN CONTAINING PROTEIN"/>
    <property type="match status" value="1"/>
</dbReference>
<evidence type="ECO:0000259" key="4">
    <source>
        <dbReference type="PROSITE" id="PS50158"/>
    </source>
</evidence>
<feature type="coiled-coil region" evidence="2">
    <location>
        <begin position="319"/>
        <end position="346"/>
    </location>
</feature>
<gene>
    <name evidence="5" type="ORF">BDA96_07G105200</name>
</gene>
<keyword evidence="1" id="KW-0479">Metal-binding</keyword>
<feature type="domain" description="CCHC-type" evidence="4">
    <location>
        <begin position="510"/>
        <end position="525"/>
    </location>
</feature>
<reference evidence="5" key="2">
    <citation type="submission" date="2020-10" db="EMBL/GenBank/DDBJ databases">
        <authorList>
            <person name="Cooper E.A."/>
            <person name="Brenton Z.W."/>
            <person name="Flinn B.S."/>
            <person name="Jenkins J."/>
            <person name="Shu S."/>
            <person name="Flowers D."/>
            <person name="Luo F."/>
            <person name="Wang Y."/>
            <person name="Xia P."/>
            <person name="Barry K."/>
            <person name="Daum C."/>
            <person name="Lipzen A."/>
            <person name="Yoshinaga Y."/>
            <person name="Schmutz J."/>
            <person name="Saski C."/>
            <person name="Vermerris W."/>
            <person name="Kresovich S."/>
        </authorList>
    </citation>
    <scope>NUCLEOTIDE SEQUENCE</scope>
</reference>
<accession>A0A921QM81</accession>
<dbReference type="InterPro" id="IPR036875">
    <property type="entry name" value="Znf_CCHC_sf"/>
</dbReference>
<name>A0A921QM81_SORBI</name>
<keyword evidence="1" id="KW-0862">Zinc</keyword>